<evidence type="ECO:0000313" key="2">
    <source>
        <dbReference type="Proteomes" id="UP000019141"/>
    </source>
</evidence>
<protein>
    <submittedName>
        <fullName evidence="1">GTPase</fullName>
    </submittedName>
</protein>
<organism evidence="1 2">
    <name type="scientific">Entotheonella factor</name>
    <dbReference type="NCBI Taxonomy" id="1429438"/>
    <lineage>
        <taxon>Bacteria</taxon>
        <taxon>Pseudomonadati</taxon>
        <taxon>Nitrospinota/Tectimicrobiota group</taxon>
        <taxon>Candidatus Tectimicrobiota</taxon>
        <taxon>Candidatus Entotheonellia</taxon>
        <taxon>Candidatus Entotheonellales</taxon>
        <taxon>Candidatus Entotheonellaceae</taxon>
        <taxon>Candidatus Entotheonella</taxon>
    </lineage>
</organism>
<dbReference type="SUPFAM" id="SSF52540">
    <property type="entry name" value="P-loop containing nucleoside triphosphate hydrolases"/>
    <property type="match status" value="1"/>
</dbReference>
<keyword evidence="2" id="KW-1185">Reference proteome</keyword>
<dbReference type="Gene3D" id="3.40.50.300">
    <property type="entry name" value="P-loop containing nucleotide triphosphate hydrolases"/>
    <property type="match status" value="1"/>
</dbReference>
<comment type="caution">
    <text evidence="1">The sequence shown here is derived from an EMBL/GenBank/DDBJ whole genome shotgun (WGS) entry which is preliminary data.</text>
</comment>
<dbReference type="PANTHER" id="PTHR42869:SF1">
    <property type="entry name" value="SLL0572 PROTEIN"/>
    <property type="match status" value="1"/>
</dbReference>
<reference evidence="1 2" key="1">
    <citation type="journal article" date="2014" name="Nature">
        <title>An environmental bacterial taxon with a large and distinct metabolic repertoire.</title>
        <authorList>
            <person name="Wilson M.C."/>
            <person name="Mori T."/>
            <person name="Ruckert C."/>
            <person name="Uria A.R."/>
            <person name="Helf M.J."/>
            <person name="Takada K."/>
            <person name="Gernert C."/>
            <person name="Steffens U.A."/>
            <person name="Heycke N."/>
            <person name="Schmitt S."/>
            <person name="Rinke C."/>
            <person name="Helfrich E.J."/>
            <person name="Brachmann A.O."/>
            <person name="Gurgui C."/>
            <person name="Wakimoto T."/>
            <person name="Kracht M."/>
            <person name="Crusemann M."/>
            <person name="Hentschel U."/>
            <person name="Abe I."/>
            <person name="Matsunaga S."/>
            <person name="Kalinowski J."/>
            <person name="Takeyama H."/>
            <person name="Piel J."/>
        </authorList>
    </citation>
    <scope>NUCLEOTIDE SEQUENCE [LARGE SCALE GENOMIC DNA]</scope>
    <source>
        <strain evidence="2">TSY1</strain>
    </source>
</reference>
<dbReference type="HOGENOM" id="CLU_046378_0_0_7"/>
<dbReference type="PANTHER" id="PTHR42869">
    <property type="entry name" value="SLL0572 PROTEIN"/>
    <property type="match status" value="1"/>
</dbReference>
<evidence type="ECO:0000313" key="1">
    <source>
        <dbReference type="EMBL" id="ETW98253.1"/>
    </source>
</evidence>
<dbReference type="PATRIC" id="fig|1429438.4.peg.3809"/>
<dbReference type="EMBL" id="AZHW01000571">
    <property type="protein sequence ID" value="ETW98253.1"/>
    <property type="molecule type" value="Genomic_DNA"/>
</dbReference>
<gene>
    <name evidence="1" type="ORF">ETSY1_19530</name>
</gene>
<proteinExistence type="predicted"/>
<dbReference type="InterPro" id="IPR027417">
    <property type="entry name" value="P-loop_NTPase"/>
</dbReference>
<dbReference type="Proteomes" id="UP000019141">
    <property type="component" value="Unassembled WGS sequence"/>
</dbReference>
<accession>W4LJH1</accession>
<dbReference type="InterPro" id="IPR053199">
    <property type="entry name" value="cDPG_synthetase-like"/>
</dbReference>
<name>W4LJH1_ENTF1</name>
<sequence>MTISQRRRVIIMGAAGRDFHNFQCCYRDNPDIEVVAFTAAQIPNIAGRCYPPMLAGPQYPNGIPIYPEAELGTLISTHRVDDVVFAYSDVANQTVMTIAQMVLAAGANFSLLGAHDTMLPSHLPVIAVCAVRTGCGKSAVTRRVLDIVRQRGLRPVVIRHPMPYGDLAEQRVQRFATYDDLHRHHCTIEEREEYEPHLDQGTVVYAGVDYQAILAAAETEADVIIWDGGNNDLPFIQPDVHICLVDPHRPGHESQYYPGSANLLMADVVVVPKEDTAEPSHIQQVKDTVQRMNPRAMVIDAASPPRVGDPALITGKRVLVVEDGPTLTHGGLAYGAGSIAAHHLGASECVDPRPYAIGSLVDTFSTYPALHDVLPAMGYSDHQVAELEATINAVPCEAVVFGTPIDLRRVLTLHHPAVRVRYHVEDIGQPTLVDALPDPLIKKHSDLIRALHHAPCSVWVMRG</sequence>
<dbReference type="AlphaFoldDB" id="W4LJH1"/>